<keyword evidence="2" id="KW-0472">Membrane</keyword>
<comment type="caution">
    <text evidence="4">The sequence shown here is derived from an EMBL/GenBank/DDBJ whole genome shotgun (WGS) entry which is preliminary data.</text>
</comment>
<dbReference type="EMBL" id="JBHUFZ010000028">
    <property type="protein sequence ID" value="MFD1890925.1"/>
    <property type="molecule type" value="Genomic_DNA"/>
</dbReference>
<dbReference type="SUPFAM" id="SSF75011">
    <property type="entry name" value="3-carboxy-cis,cis-mucoante lactonizing enzyme"/>
    <property type="match status" value="1"/>
</dbReference>
<name>A0ABW4RZ50_9ACTN</name>
<reference evidence="5" key="1">
    <citation type="journal article" date="2019" name="Int. J. Syst. Evol. Microbiol.">
        <title>The Global Catalogue of Microorganisms (GCM) 10K type strain sequencing project: providing services to taxonomists for standard genome sequencing and annotation.</title>
        <authorList>
            <consortium name="The Broad Institute Genomics Platform"/>
            <consortium name="The Broad Institute Genome Sequencing Center for Infectious Disease"/>
            <person name="Wu L."/>
            <person name="Ma J."/>
        </authorList>
    </citation>
    <scope>NUCLEOTIDE SEQUENCE [LARGE SCALE GENOMIC DNA]</scope>
    <source>
        <strain evidence="5">CAIM 431</strain>
    </source>
</reference>
<keyword evidence="2" id="KW-1133">Transmembrane helix</keyword>
<feature type="region of interest" description="Disordered" evidence="1">
    <location>
        <begin position="263"/>
        <end position="287"/>
    </location>
</feature>
<feature type="chain" id="PRO_5046282580" description="WD40 repeat domain-containing protein" evidence="3">
    <location>
        <begin position="29"/>
        <end position="317"/>
    </location>
</feature>
<keyword evidence="5" id="KW-1185">Reference proteome</keyword>
<keyword evidence="3" id="KW-0732">Signal</keyword>
<proteinExistence type="predicted"/>
<evidence type="ECO:0000313" key="4">
    <source>
        <dbReference type="EMBL" id="MFD1890925.1"/>
    </source>
</evidence>
<evidence type="ECO:0000256" key="1">
    <source>
        <dbReference type="SAM" id="MobiDB-lite"/>
    </source>
</evidence>
<dbReference type="PROSITE" id="PS51318">
    <property type="entry name" value="TAT"/>
    <property type="match status" value="1"/>
</dbReference>
<evidence type="ECO:0000313" key="5">
    <source>
        <dbReference type="Proteomes" id="UP001597326"/>
    </source>
</evidence>
<dbReference type="Proteomes" id="UP001597326">
    <property type="component" value="Unassembled WGS sequence"/>
</dbReference>
<sequence length="317" mass="32523">MSPTRRRAAAAGALSGVLLLALAPVALAEDTVLDEQAGEVTGLAADAGRKVYWSADRSSGVVRAFSADGTLAGQVSYGAKVVDVESTVFHDQRVWMGDVGDADESRETISVYRIGDLGYGTTAQHRRYVLAYPDQPQDAKAMAVSRLGRIYVATRGTRPGLYRTGEPVSGGPTNRMERVADLPDNTTDMVFTADGTRLVVRTLTSLHVYEVDGWKQVASAQLPANAQGQAVSPALAGSQLVVTGGKPTTLAQVALPTSLASVAPAPASPTPTAASPSPSSAAEQARGGAAANTGTKLALAAAALISLAAAAVVVVKR</sequence>
<keyword evidence="2" id="KW-0812">Transmembrane</keyword>
<organism evidence="4 5">
    <name type="scientific">Luteococcus peritonei</name>
    <dbReference type="NCBI Taxonomy" id="88874"/>
    <lineage>
        <taxon>Bacteria</taxon>
        <taxon>Bacillati</taxon>
        <taxon>Actinomycetota</taxon>
        <taxon>Actinomycetes</taxon>
        <taxon>Propionibacteriales</taxon>
        <taxon>Propionibacteriaceae</taxon>
        <taxon>Luteococcus</taxon>
    </lineage>
</organism>
<evidence type="ECO:0000256" key="3">
    <source>
        <dbReference type="SAM" id="SignalP"/>
    </source>
</evidence>
<evidence type="ECO:0008006" key="6">
    <source>
        <dbReference type="Google" id="ProtNLM"/>
    </source>
</evidence>
<protein>
    <recommendedName>
        <fullName evidence="6">WD40 repeat domain-containing protein</fullName>
    </recommendedName>
</protein>
<gene>
    <name evidence="4" type="ORF">ACFSCS_12135</name>
</gene>
<dbReference type="InterPro" id="IPR006311">
    <property type="entry name" value="TAT_signal"/>
</dbReference>
<dbReference type="RefSeq" id="WP_343874490.1">
    <property type="nucleotide sequence ID" value="NZ_BAAAIX010000026.1"/>
</dbReference>
<feature type="signal peptide" evidence="3">
    <location>
        <begin position="1"/>
        <end position="28"/>
    </location>
</feature>
<feature type="transmembrane region" description="Helical" evidence="2">
    <location>
        <begin position="297"/>
        <end position="315"/>
    </location>
</feature>
<accession>A0ABW4RZ50</accession>
<evidence type="ECO:0000256" key="2">
    <source>
        <dbReference type="SAM" id="Phobius"/>
    </source>
</evidence>